<dbReference type="EMBL" id="KN671876">
    <property type="protein sequence ID" value="KHM99269.1"/>
    <property type="molecule type" value="Genomic_DNA"/>
</dbReference>
<evidence type="ECO:0000256" key="1">
    <source>
        <dbReference type="SAM" id="MobiDB-lite"/>
    </source>
</evidence>
<dbReference type="Proteomes" id="UP000053555">
    <property type="component" value="Unassembled WGS sequence"/>
</dbReference>
<reference evidence="2" key="1">
    <citation type="submission" date="2014-07" db="EMBL/GenBank/DDBJ databases">
        <title>Identification of a novel salt tolerance gene in wild soybean by whole-genome sequencing.</title>
        <authorList>
            <person name="Lam H.-M."/>
            <person name="Qi X."/>
            <person name="Li M.-W."/>
            <person name="Liu X."/>
            <person name="Xie M."/>
            <person name="Ni M."/>
            <person name="Xu X."/>
        </authorList>
    </citation>
    <scope>NUCLEOTIDE SEQUENCE [LARGE SCALE GENOMIC DNA]</scope>
    <source>
        <tissue evidence="2">Root</tissue>
    </source>
</reference>
<gene>
    <name evidence="2" type="ORF">glysoja_044093</name>
</gene>
<proteinExistence type="predicted"/>
<evidence type="ECO:0000313" key="2">
    <source>
        <dbReference type="EMBL" id="KHM99269.1"/>
    </source>
</evidence>
<organism evidence="2">
    <name type="scientific">Glycine soja</name>
    <name type="common">Wild soybean</name>
    <dbReference type="NCBI Taxonomy" id="3848"/>
    <lineage>
        <taxon>Eukaryota</taxon>
        <taxon>Viridiplantae</taxon>
        <taxon>Streptophyta</taxon>
        <taxon>Embryophyta</taxon>
        <taxon>Tracheophyta</taxon>
        <taxon>Spermatophyta</taxon>
        <taxon>Magnoliopsida</taxon>
        <taxon>eudicotyledons</taxon>
        <taxon>Gunneridae</taxon>
        <taxon>Pentapetalae</taxon>
        <taxon>rosids</taxon>
        <taxon>fabids</taxon>
        <taxon>Fabales</taxon>
        <taxon>Fabaceae</taxon>
        <taxon>Papilionoideae</taxon>
        <taxon>50 kb inversion clade</taxon>
        <taxon>NPAAA clade</taxon>
        <taxon>indigoferoid/millettioid clade</taxon>
        <taxon>Phaseoleae</taxon>
        <taxon>Glycine</taxon>
        <taxon>Glycine subgen. Soja</taxon>
    </lineage>
</organism>
<accession>A0A0B2NQG3</accession>
<dbReference type="AlphaFoldDB" id="A0A0B2NQG3"/>
<sequence>MPKNHFHVLPEEQNNVHPTHPHNFCRPKKRRCKKLLMNSLSEADWLSESHSLSEAASSLSGWETLEEDKSEIHALDT</sequence>
<protein>
    <submittedName>
        <fullName evidence="2">Uncharacterized protein</fullName>
    </submittedName>
</protein>
<name>A0A0B2NQG3_GLYSO</name>
<feature type="region of interest" description="Disordered" evidence="1">
    <location>
        <begin position="1"/>
        <end position="22"/>
    </location>
</feature>